<reference evidence="2" key="1">
    <citation type="submission" date="2014-05" db="EMBL/GenBank/DDBJ databases">
        <title>The transcriptome of the halophilic microalga Tetraselmis sp. GSL018 isolated from the Great Salt Lake, Utah.</title>
        <authorList>
            <person name="Jinkerson R.E."/>
            <person name="D'Adamo S."/>
            <person name="Posewitz M.C."/>
        </authorList>
    </citation>
    <scope>NUCLEOTIDE SEQUENCE</scope>
    <source>
        <strain evidence="2">GSL018</strain>
    </source>
</reference>
<gene>
    <name evidence="2" type="ORF">TSPGSL018_10251</name>
</gene>
<proteinExistence type="predicted"/>
<feature type="region of interest" description="Disordered" evidence="1">
    <location>
        <begin position="1"/>
        <end position="37"/>
    </location>
</feature>
<name>A0A061RAT5_9CHLO</name>
<protein>
    <submittedName>
        <fullName evidence="2">Uncharacterized protein</fullName>
    </submittedName>
</protein>
<feature type="compositionally biased region" description="Polar residues" evidence="1">
    <location>
        <begin position="18"/>
        <end position="30"/>
    </location>
</feature>
<evidence type="ECO:0000256" key="1">
    <source>
        <dbReference type="SAM" id="MobiDB-lite"/>
    </source>
</evidence>
<sequence>VLSHQGRPPWDPEDPPQKKTNPNSLPQPWQRSADHTKRRPALALVWLRKTPPPPSAAAGRRAVVNAGHANVPSHQLPGGPASASAMFGMLSQEQRLALTGKREGNQTYDEAVGKDAYACLRAFFSLRFLPSLLSYFGAPISEGFGVLNSRRKGRRGRML</sequence>
<dbReference type="EMBL" id="GBEZ01018682">
    <property type="protein sequence ID" value="JAC67780.1"/>
    <property type="molecule type" value="Transcribed_RNA"/>
</dbReference>
<dbReference type="AlphaFoldDB" id="A0A061RAT5"/>
<feature type="non-terminal residue" evidence="2">
    <location>
        <position position="1"/>
    </location>
</feature>
<organism evidence="2">
    <name type="scientific">Tetraselmis sp. GSL018</name>
    <dbReference type="NCBI Taxonomy" id="582737"/>
    <lineage>
        <taxon>Eukaryota</taxon>
        <taxon>Viridiplantae</taxon>
        <taxon>Chlorophyta</taxon>
        <taxon>core chlorophytes</taxon>
        <taxon>Chlorodendrophyceae</taxon>
        <taxon>Chlorodendrales</taxon>
        <taxon>Chlorodendraceae</taxon>
        <taxon>Tetraselmis</taxon>
    </lineage>
</organism>
<evidence type="ECO:0000313" key="2">
    <source>
        <dbReference type="EMBL" id="JAC67780.1"/>
    </source>
</evidence>
<accession>A0A061RAT5</accession>